<proteinExistence type="predicted"/>
<evidence type="ECO:0000313" key="11">
    <source>
        <dbReference type="Proteomes" id="UP000062475"/>
    </source>
</evidence>
<evidence type="ECO:0000313" key="5">
    <source>
        <dbReference type="EMBL" id="AKV80846.1"/>
    </source>
</evidence>
<evidence type="ECO:0000313" key="10">
    <source>
        <dbReference type="Proteomes" id="UP000062398"/>
    </source>
</evidence>
<dbReference type="EMBL" id="CP012175">
    <property type="protein sequence ID" value="AKV80846.1"/>
    <property type="molecule type" value="Genomic_DNA"/>
</dbReference>
<protein>
    <recommendedName>
        <fullName evidence="13">Lrp/AsnC family transcriptional regulator</fullName>
    </recommendedName>
</protein>
<evidence type="ECO:0000313" key="6">
    <source>
        <dbReference type="EMBL" id="AKV83090.1"/>
    </source>
</evidence>
<dbReference type="EMBL" id="CP012173">
    <property type="protein sequence ID" value="AKV76350.1"/>
    <property type="molecule type" value="Genomic_DNA"/>
</dbReference>
<dbReference type="Proteomes" id="UP000029084">
    <property type="component" value="Chromosome"/>
</dbReference>
<dbReference type="EMBL" id="CP012176">
    <property type="protein sequence ID" value="AKV83090.1"/>
    <property type="molecule type" value="Genomic_DNA"/>
</dbReference>
<evidence type="ECO:0000313" key="12">
    <source>
        <dbReference type="Proteomes" id="UP000068832"/>
    </source>
</evidence>
<dbReference type="RefSeq" id="WP_012021017.1">
    <property type="nucleotide sequence ID" value="NZ_AP019770.1"/>
</dbReference>
<organism evidence="1 7">
    <name type="scientific">Metallosphaera sedula</name>
    <dbReference type="NCBI Taxonomy" id="43687"/>
    <lineage>
        <taxon>Archaea</taxon>
        <taxon>Thermoproteota</taxon>
        <taxon>Thermoprotei</taxon>
        <taxon>Sulfolobales</taxon>
        <taxon>Sulfolobaceae</taxon>
        <taxon>Metallosphaera</taxon>
    </lineage>
</organism>
<sequence>MKILSGKADLLIFDEISRDIVRLLHFPGDEIAFHYPTPSRISTKLGLNFSKVERRLKEMKSSGFLSEKLYMALNLDYLGLSKYILLAMAPTREVMAIYDRVKGDPPTFLESFYRTNVGPPSDTSLVVMEVVSEEGTLKEKLEYMSLKYKIDVLDNTVTKASYVSVKPETHHEEVVLSNLRRKDSLERKILRVLWDDTSLTVPMIAEKVIQGEGKSKYRTVKRALDSMVKLRVFWLYPQLDSTKLTGKTMFALTVICDDEKKVETTNKVLRLLSDNYIMFRDYYRGMIPIGCVYENRDEYINLLQRLNESHIDYMVYEDFYGFSTGKWPIPE</sequence>
<reference evidence="9 10" key="2">
    <citation type="journal article" date="2015" name="Genome Announc.">
        <title>Complete Genome Sequences of Evolved Arsenate-Resistant Metallosphaera sedula Strains.</title>
        <authorList>
            <person name="Ai C."/>
            <person name="McCarthy S."/>
            <person name="Schackwitz W."/>
            <person name="Martin J."/>
            <person name="Lipzen A."/>
            <person name="Blum P."/>
        </authorList>
    </citation>
    <scope>NUCLEOTIDE SEQUENCE [LARGE SCALE GENOMIC DNA]</scope>
    <source>
        <strain evidence="4 10">ARS120-1</strain>
        <strain evidence="5 9">ARS120-2</strain>
        <strain evidence="2 12">ARS50-1</strain>
        <strain evidence="3 11">ARS50-2</strain>
    </source>
</reference>
<gene>
    <name evidence="1" type="ORF">HA72_1066</name>
    <name evidence="2" type="ORF">MsedA_1079</name>
    <name evidence="3" type="ORF">MsedB_1081</name>
    <name evidence="4" type="ORF">MsedC_1079</name>
    <name evidence="5" type="ORF">MsedD_1080</name>
    <name evidence="6" type="ORF">MsedE_1082</name>
</gene>
<evidence type="ECO:0000313" key="1">
    <source>
        <dbReference type="EMBL" id="AIM27216.1"/>
    </source>
</evidence>
<dbReference type="AlphaFoldDB" id="A0A088E4H7"/>
<dbReference type="Proteomes" id="UP000061362">
    <property type="component" value="Chromosome"/>
</dbReference>
<evidence type="ECO:0000313" key="8">
    <source>
        <dbReference type="Proteomes" id="UP000056255"/>
    </source>
</evidence>
<dbReference type="PATRIC" id="fig|43687.5.peg.1110"/>
<accession>A0A088E4H7</accession>
<dbReference type="Proteomes" id="UP000056255">
    <property type="component" value="Chromosome"/>
</dbReference>
<evidence type="ECO:0008006" key="13">
    <source>
        <dbReference type="Google" id="ProtNLM"/>
    </source>
</evidence>
<dbReference type="EMBL" id="CP012174">
    <property type="protein sequence ID" value="AKV78601.1"/>
    <property type="molecule type" value="Genomic_DNA"/>
</dbReference>
<evidence type="ECO:0000313" key="7">
    <source>
        <dbReference type="Proteomes" id="UP000029084"/>
    </source>
</evidence>
<dbReference type="EMBL" id="CP012172">
    <property type="protein sequence ID" value="AKV74110.1"/>
    <property type="molecule type" value="Genomic_DNA"/>
</dbReference>
<dbReference type="Proteomes" id="UP000068832">
    <property type="component" value="Chromosome"/>
</dbReference>
<dbReference type="Proteomes" id="UP000062475">
    <property type="component" value="Chromosome"/>
</dbReference>
<evidence type="ECO:0000313" key="4">
    <source>
        <dbReference type="EMBL" id="AKV78601.1"/>
    </source>
</evidence>
<reference evidence="1 7" key="1">
    <citation type="journal article" date="2014" name="J. Bacteriol.">
        <title>Role of an Archaeal PitA Transporter in the Copper and Arsenic Resistance of Metallosphaera sedula, an Extreme Thermoacidophile.</title>
        <authorList>
            <person name="McCarthy S."/>
            <person name="Ai C."/>
            <person name="Wheaton G."/>
            <person name="Tevatia R."/>
            <person name="Eckrich V."/>
            <person name="Kelly R."/>
            <person name="Blum P."/>
        </authorList>
    </citation>
    <scope>NUCLEOTIDE SEQUENCE [LARGE SCALE GENOMIC DNA]</scope>
    <source>
        <strain evidence="1 7">CuR1</strain>
    </source>
</reference>
<dbReference type="Proteomes" id="UP000062398">
    <property type="component" value="Chromosome"/>
</dbReference>
<reference evidence="6 8" key="3">
    <citation type="submission" date="2015-07" db="EMBL/GenBank/DDBJ databases">
        <title>Physiological, transcriptional responses and genome re-sequencing of acid resistant extremely thermoacidophilic Metallosphaera sedula SARC-M1.</title>
        <authorList>
            <person name="Ai C."/>
            <person name="McCarthy S."/>
            <person name="Eckrich V."/>
            <person name="Rudrappa D."/>
            <person name="Qiu G."/>
            <person name="Blum P."/>
        </authorList>
    </citation>
    <scope>NUCLEOTIDE SEQUENCE [LARGE SCALE GENOMIC DNA]</scope>
    <source>
        <strain evidence="6 8">SARC-M1</strain>
    </source>
</reference>
<evidence type="ECO:0000313" key="9">
    <source>
        <dbReference type="Proteomes" id="UP000061362"/>
    </source>
</evidence>
<evidence type="ECO:0000313" key="2">
    <source>
        <dbReference type="EMBL" id="AKV74110.1"/>
    </source>
</evidence>
<dbReference type="GeneID" id="5104447"/>
<dbReference type="EMBL" id="CP008822">
    <property type="protein sequence ID" value="AIM27216.1"/>
    <property type="molecule type" value="Genomic_DNA"/>
</dbReference>
<evidence type="ECO:0000313" key="3">
    <source>
        <dbReference type="EMBL" id="AKV76350.1"/>
    </source>
</evidence>
<name>A0A088E4H7_9CREN</name>